<name>A0A4R6W9U5_9SPHI</name>
<dbReference type="AlphaFoldDB" id="A0A4R6W9U5"/>
<organism evidence="1 2">
    <name type="scientific">Sphingobacterium yanglingense</name>
    <dbReference type="NCBI Taxonomy" id="1437280"/>
    <lineage>
        <taxon>Bacteria</taxon>
        <taxon>Pseudomonadati</taxon>
        <taxon>Bacteroidota</taxon>
        <taxon>Sphingobacteriia</taxon>
        <taxon>Sphingobacteriales</taxon>
        <taxon>Sphingobacteriaceae</taxon>
        <taxon>Sphingobacterium</taxon>
    </lineage>
</organism>
<sequence>MINYRMNKLIIVALLLWAGIGNIHAQDKKILASEIQIKIAVQAAPAEFRDGAKVYGYDQEGNFVTLREGSNCYICLAPDYKMSVYYAYCYPESLEPLMARGRELIAQGKRKERDKIREQEFKEGKLSIPQTPSTLYGYWGAAKDVNLETGEIKDAKRRYVIYVPFAKAADLGLSNQHNNLGMPWLMDEGTYKAHIMITPPLEAHQH</sequence>
<protein>
    <submittedName>
        <fullName evidence="1">Uncharacterized protein</fullName>
    </submittedName>
</protein>
<comment type="caution">
    <text evidence="1">The sequence shown here is derived from an EMBL/GenBank/DDBJ whole genome shotgun (WGS) entry which is preliminary data.</text>
</comment>
<accession>A0A4R6W9U5</accession>
<proteinExistence type="predicted"/>
<reference evidence="1 2" key="1">
    <citation type="submission" date="2019-03" db="EMBL/GenBank/DDBJ databases">
        <title>Genomic Encyclopedia of Archaeal and Bacterial Type Strains, Phase II (KMG-II): from individual species to whole genera.</title>
        <authorList>
            <person name="Goeker M."/>
        </authorList>
    </citation>
    <scope>NUCLEOTIDE SEQUENCE [LARGE SCALE GENOMIC DNA]</scope>
    <source>
        <strain evidence="1 2">DSM 28353</strain>
    </source>
</reference>
<dbReference type="EMBL" id="SNYV01000016">
    <property type="protein sequence ID" value="TDQ75975.1"/>
    <property type="molecule type" value="Genomic_DNA"/>
</dbReference>
<evidence type="ECO:0000313" key="1">
    <source>
        <dbReference type="EMBL" id="TDQ75975.1"/>
    </source>
</evidence>
<dbReference type="Proteomes" id="UP000295292">
    <property type="component" value="Unassembled WGS sequence"/>
</dbReference>
<gene>
    <name evidence="1" type="ORF">CLV99_3671</name>
</gene>
<evidence type="ECO:0000313" key="2">
    <source>
        <dbReference type="Proteomes" id="UP000295292"/>
    </source>
</evidence>
<keyword evidence="2" id="KW-1185">Reference proteome</keyword>